<keyword evidence="2" id="KW-1185">Reference proteome</keyword>
<name>A0A4Z1EF79_9HELO</name>
<protein>
    <submittedName>
        <fullName evidence="1">Uncharacterized protein</fullName>
    </submittedName>
</protein>
<accession>A0A4Z1EF79</accession>
<dbReference type="Proteomes" id="UP000297777">
    <property type="component" value="Unassembled WGS sequence"/>
</dbReference>
<dbReference type="OrthoDB" id="5985073at2759"/>
<evidence type="ECO:0000313" key="1">
    <source>
        <dbReference type="EMBL" id="TGO09352.1"/>
    </source>
</evidence>
<reference evidence="1 2" key="1">
    <citation type="submission" date="2017-12" db="EMBL/GenBank/DDBJ databases">
        <title>Comparative genomics of Botrytis spp.</title>
        <authorList>
            <person name="Valero-Jimenez C.A."/>
            <person name="Tapia P."/>
            <person name="Veloso J."/>
            <person name="Silva-Moreno E."/>
            <person name="Staats M."/>
            <person name="Valdes J.H."/>
            <person name="Van Kan J.A.L."/>
        </authorList>
    </citation>
    <scope>NUCLEOTIDE SEQUENCE [LARGE SCALE GENOMIC DNA]</scope>
    <source>
        <strain evidence="1 2">Bt9001</strain>
    </source>
</reference>
<organism evidence="1 2">
    <name type="scientific">Botrytis tulipae</name>
    <dbReference type="NCBI Taxonomy" id="87230"/>
    <lineage>
        <taxon>Eukaryota</taxon>
        <taxon>Fungi</taxon>
        <taxon>Dikarya</taxon>
        <taxon>Ascomycota</taxon>
        <taxon>Pezizomycotina</taxon>
        <taxon>Leotiomycetes</taxon>
        <taxon>Helotiales</taxon>
        <taxon>Sclerotiniaceae</taxon>
        <taxon>Botrytis</taxon>
    </lineage>
</organism>
<sequence>MSTVWTWKIGVWEYLTNENGTCTEPDWEELDSVFDISRRDDMSAMDYYVNAADPIDDDNYGWISALDFDEYPLEIQCSSCFLNLKPDIKVLRATPGIMEQVWANMQRNCELNEVFTPAHNVSGVIIIDDIVSAPPPVTIDCPQNISITSSEIYTCQEAVMKFGIPTVGLYNLNNDLDCSGLTDRTLCAPMSCPILVVNTGATDFANANVPVSIVVSEYTNLTLADFYSYNSFISYDFVSANSNIPTK</sequence>
<dbReference type="EMBL" id="PQXH01000169">
    <property type="protein sequence ID" value="TGO09352.1"/>
    <property type="molecule type" value="Genomic_DNA"/>
</dbReference>
<dbReference type="AlphaFoldDB" id="A0A4Z1EF79"/>
<comment type="caution">
    <text evidence="1">The sequence shown here is derived from an EMBL/GenBank/DDBJ whole genome shotgun (WGS) entry which is preliminary data.</text>
</comment>
<proteinExistence type="predicted"/>
<evidence type="ECO:0000313" key="2">
    <source>
        <dbReference type="Proteomes" id="UP000297777"/>
    </source>
</evidence>
<gene>
    <name evidence="1" type="ORF">BTUL_0169g00060</name>
</gene>